<feature type="coiled-coil region" evidence="10">
    <location>
        <begin position="436"/>
        <end position="463"/>
    </location>
</feature>
<dbReference type="CDD" id="cd00054">
    <property type="entry name" value="EGF_CA"/>
    <property type="match status" value="1"/>
</dbReference>
<dbReference type="InterPro" id="IPR001881">
    <property type="entry name" value="EGF-like_Ca-bd_dom"/>
</dbReference>
<feature type="domain" description="C1q" evidence="14">
    <location>
        <begin position="1046"/>
        <end position="1178"/>
    </location>
</feature>
<feature type="coiled-coil region" evidence="10">
    <location>
        <begin position="636"/>
        <end position="670"/>
    </location>
</feature>
<keyword evidence="17" id="KW-1185">Reference proteome</keyword>
<dbReference type="AGR" id="Xenbase:XB-GENE-997405"/>
<dbReference type="FunFam" id="2.10.25.10:FF:000012">
    <property type="entry name" value="Delta-like protein"/>
    <property type="match status" value="1"/>
</dbReference>
<evidence type="ECO:0000256" key="12">
    <source>
        <dbReference type="SAM" id="SignalP"/>
    </source>
</evidence>
<evidence type="ECO:0000313" key="16">
    <source>
        <dbReference type="Ensembl" id="ENSXETP00000119447"/>
    </source>
</evidence>
<dbReference type="PANTHER" id="PTHR15427:SF3">
    <property type="entry name" value="MULTIMERIN-1"/>
    <property type="match status" value="1"/>
</dbReference>
<sequence>MVSILAMSFTLTAILLNIGGGNTRGDSVDVTDRPWKTSDSDSEGFVVKQLTDISHTSSLTPAAPNEDKFTTLKDMSIHFNAPATAETEKLINLEAIVSSSSETPSVTVAASKENSRSVTEQMKATTSTIIRQTSIPKKMDTVQQGAAVNRLPRQGIYYKGSNAPNQKPGFQTARGKNWCAYVHTRLLPTAVIDTMETYVASDTGPCSWNTGSCSGRNRLISQPIYRMSHKIVTSLEWKCCPGYRGEQCQLTAQQVRTQIHRSQAESSLAGNSIDIQDKGLPTDDIAVHQKLSDQIYSQEKKLNVLKIQVENISTNMSNVHSALYSLEEKINEDYKGKGIQSFLKELNSKTITELITEIVKDQLAEFQRDTQESIAQLYKSMSGISIELEKTKETVKVLNSTVIASSHNCTLEQENKATMDDILELKNHMEHLKNIAAACNTSFKDMEERYNALETELEHERSRSSIYFESLNSTLSKMKEIHGQLLSDNYPGEQLDSAVNASVDNNITEYLLSVQGRVKMQNIMMLQMYNDINAQDSKINNLSITVELHRLSIERACTDRFKSCKEDFQKQMKDTENNVLVLNKTVSDVVLLLDDKIDNMKEQISDLCYDMEILQPLIEKGVPFLTPIERERQSDVENIKREFEDLTTDLENMSIKVEELIKGQEKLEADAKSREHSFDKRINECLLEAEDGFNKTMDIINNAIDSIQDNYMLKSERLCEENESQLNNDTNEKLEKLFVVIPMVMQINETLKSLINRKSNKPGFELDENPTNDLDNGLSSSFFNLSQKVNQIMSTLDSNQLTLTKVEEELQRSDSDFKTCQSRLMSVESQVLLILANPTTKPKSRKEDIPVKDKGQQELSSRIKALEFKTIRLSASFPPLNKTVYEAQNLCQIAFINIKKVNESILQLIKTAQPNITNLQRGFEELIKSLIDVRAENIFTNVTSYVDKTLKQMKVVPGKKTVPPKKPTANSTSSTMGRSQRNSDINDKADEYSSCSSSPCYNGGTCINDRKTYVCACRHPFGGFNCSLKMSDENANSPDFSKGSYRFAPIVAFFVAHTYGMTTPGPIRFNNLLVNYGSSYAPSTGKFHVPYLGVYIFKYTVESFSPRVSGYLVVDGIDKIAFQSENINNSMYSDRMITGDALLELNYGQEVWLRLTTGSIPAQYPPVTTFSGYLLYRT</sequence>
<evidence type="ECO:0000256" key="1">
    <source>
        <dbReference type="ARBA" id="ARBA00004613"/>
    </source>
</evidence>
<dbReference type="GO" id="GO:0090051">
    <property type="term" value="P:negative regulation of cell migration involved in sprouting angiogenesis"/>
    <property type="evidence" value="ECO:0000318"/>
    <property type="project" value="GO_Central"/>
</dbReference>
<dbReference type="PROSITE" id="PS50871">
    <property type="entry name" value="C1Q"/>
    <property type="match status" value="1"/>
</dbReference>
<dbReference type="Xenbase" id="XB-GENE-997405">
    <property type="gene designation" value="mmrn1"/>
</dbReference>
<dbReference type="KEGG" id="xtr:100491919"/>
<dbReference type="PROSITE" id="PS51041">
    <property type="entry name" value="EMI"/>
    <property type="match status" value="1"/>
</dbReference>
<evidence type="ECO:0000256" key="3">
    <source>
        <dbReference type="ARBA" id="ARBA00022536"/>
    </source>
</evidence>
<dbReference type="PROSITE" id="PS50026">
    <property type="entry name" value="EGF_3"/>
    <property type="match status" value="1"/>
</dbReference>
<evidence type="ECO:0000256" key="11">
    <source>
        <dbReference type="SAM" id="MobiDB-lite"/>
    </source>
</evidence>
<dbReference type="SMART" id="SM00179">
    <property type="entry name" value="EGF_CA"/>
    <property type="match status" value="1"/>
</dbReference>
<proteinExistence type="predicted"/>
<dbReference type="Pfam" id="PF07546">
    <property type="entry name" value="EMI"/>
    <property type="match status" value="1"/>
</dbReference>
<evidence type="ECO:0000259" key="15">
    <source>
        <dbReference type="PROSITE" id="PS51041"/>
    </source>
</evidence>
<comment type="caution">
    <text evidence="9">Lacks conserved residue(s) required for the propagation of feature annotation.</text>
</comment>
<feature type="domain" description="EGF-like" evidence="13">
    <location>
        <begin position="991"/>
        <end position="1027"/>
    </location>
</feature>
<evidence type="ECO:0000256" key="4">
    <source>
        <dbReference type="ARBA" id="ARBA00022729"/>
    </source>
</evidence>
<dbReference type="Ensembl" id="ENSXETT00000121921">
    <property type="protein sequence ID" value="ENSXETP00000119447"/>
    <property type="gene ID" value="ENSXETG00000023640"/>
</dbReference>
<dbReference type="PANTHER" id="PTHR15427">
    <property type="entry name" value="EMILIN ELASTIN MICROFIBRIL INTERFACE-LOCATED PROTEIN ELASTIN MICROFIBRIL INTERFACER"/>
    <property type="match status" value="1"/>
</dbReference>
<dbReference type="PROSITE" id="PS00010">
    <property type="entry name" value="ASX_HYDROXYL"/>
    <property type="match status" value="1"/>
</dbReference>
<feature type="signal peptide" evidence="12">
    <location>
        <begin position="1"/>
        <end position="25"/>
    </location>
</feature>
<dbReference type="Proteomes" id="UP000008143">
    <property type="component" value="Chromosome 1"/>
</dbReference>
<evidence type="ECO:0000313" key="17">
    <source>
        <dbReference type="Proteomes" id="UP000008143"/>
    </source>
</evidence>
<dbReference type="CTD" id="22915"/>
<evidence type="ECO:0000256" key="2">
    <source>
        <dbReference type="ARBA" id="ARBA00022525"/>
    </source>
</evidence>
<organism evidence="16">
    <name type="scientific">Xenopus tropicalis</name>
    <name type="common">Western clawed frog</name>
    <name type="synonym">Silurana tropicalis</name>
    <dbReference type="NCBI Taxonomy" id="8364"/>
    <lineage>
        <taxon>Eukaryota</taxon>
        <taxon>Metazoa</taxon>
        <taxon>Chordata</taxon>
        <taxon>Craniata</taxon>
        <taxon>Vertebrata</taxon>
        <taxon>Euteleostomi</taxon>
        <taxon>Amphibia</taxon>
        <taxon>Batrachia</taxon>
        <taxon>Anura</taxon>
        <taxon>Pipoidea</taxon>
        <taxon>Pipidae</taxon>
        <taxon>Xenopodinae</taxon>
        <taxon>Xenopus</taxon>
        <taxon>Silurana</taxon>
    </lineage>
</organism>
<evidence type="ECO:0000256" key="9">
    <source>
        <dbReference type="PROSITE-ProRule" id="PRU00076"/>
    </source>
</evidence>
<dbReference type="Reactome" id="R-XTR-5173105">
    <property type="pathway name" value="O-linked glycosylation"/>
</dbReference>
<dbReference type="GO" id="GO:0030948">
    <property type="term" value="P:negative regulation of vascular endothelial growth factor receptor signaling pathway"/>
    <property type="evidence" value="ECO:0000318"/>
    <property type="project" value="GO_Central"/>
</dbReference>
<reference evidence="16" key="2">
    <citation type="submission" date="2021-03" db="UniProtKB">
        <authorList>
            <consortium name="Ensembl"/>
        </authorList>
    </citation>
    <scope>IDENTIFICATION</scope>
</reference>
<protein>
    <submittedName>
        <fullName evidence="16 18">Multimerin-1</fullName>
    </submittedName>
</protein>
<accession>A0A803KGC2</accession>
<dbReference type="PRINTS" id="PR00007">
    <property type="entry name" value="COMPLEMNTC1Q"/>
</dbReference>
<gene>
    <name evidence="16 18 19" type="primary">mmrn1</name>
</gene>
<feature type="chain" id="PRO_5044663160" evidence="12">
    <location>
        <begin position="26"/>
        <end position="1178"/>
    </location>
</feature>
<reference evidence="18" key="3">
    <citation type="submission" date="2025-04" db="UniProtKB">
        <authorList>
            <consortium name="RefSeq"/>
        </authorList>
    </citation>
    <scope>IDENTIFICATION</scope>
    <source>
        <strain evidence="18">Nigerian</strain>
        <tissue evidence="18">Liver and blood</tissue>
    </source>
</reference>
<dbReference type="Pfam" id="PF00386">
    <property type="entry name" value="C1q"/>
    <property type="match status" value="1"/>
</dbReference>
<evidence type="ECO:0000256" key="5">
    <source>
        <dbReference type="ARBA" id="ARBA00022737"/>
    </source>
</evidence>
<keyword evidence="4 12" id="KW-0732">Signal</keyword>
<dbReference type="SUPFAM" id="SSF49842">
    <property type="entry name" value="TNF-like"/>
    <property type="match status" value="1"/>
</dbReference>
<dbReference type="Bgee" id="ENSXETG00000023640">
    <property type="expression patterns" value="Expressed in skeletal muscle tissue and 10 other cell types or tissues"/>
</dbReference>
<dbReference type="SUPFAM" id="SSF57196">
    <property type="entry name" value="EGF/Laminin"/>
    <property type="match status" value="1"/>
</dbReference>
<feature type="disulfide bond" evidence="9">
    <location>
        <begin position="1017"/>
        <end position="1026"/>
    </location>
</feature>
<keyword evidence="7 9" id="KW-1015">Disulfide bond</keyword>
<feature type="compositionally biased region" description="Polar residues" evidence="11">
    <location>
        <begin position="969"/>
        <end position="983"/>
    </location>
</feature>
<evidence type="ECO:0000256" key="8">
    <source>
        <dbReference type="ARBA" id="ARBA00023180"/>
    </source>
</evidence>
<dbReference type="GeneID" id="100491919"/>
<comment type="subcellular location">
    <subcellularLocation>
        <location evidence="1">Secreted</location>
    </subcellularLocation>
</comment>
<dbReference type="AlphaFoldDB" id="A0A803KGC2"/>
<dbReference type="InterPro" id="IPR000152">
    <property type="entry name" value="EGF-type_Asp/Asn_hydroxyl_site"/>
</dbReference>
<dbReference type="PROSITE" id="PS01186">
    <property type="entry name" value="EGF_2"/>
    <property type="match status" value="1"/>
</dbReference>
<dbReference type="RefSeq" id="XP_017951789.2">
    <property type="nucleotide sequence ID" value="XM_018096300.2"/>
</dbReference>
<evidence type="ECO:0000313" key="19">
    <source>
        <dbReference type="Xenbase" id="XB-GENE-997405"/>
    </source>
</evidence>
<dbReference type="OrthoDB" id="10044191at2759"/>
<name>A0A803KGC2_XENTR</name>
<dbReference type="GO" id="GO:0005509">
    <property type="term" value="F:calcium ion binding"/>
    <property type="evidence" value="ECO:0007669"/>
    <property type="project" value="InterPro"/>
</dbReference>
<evidence type="ECO:0000256" key="10">
    <source>
        <dbReference type="SAM" id="Coils"/>
    </source>
</evidence>
<dbReference type="InterPro" id="IPR011489">
    <property type="entry name" value="EMI_domain"/>
</dbReference>
<dbReference type="PROSITE" id="PS00022">
    <property type="entry name" value="EGF_1"/>
    <property type="match status" value="1"/>
</dbReference>
<reference evidence="16" key="1">
    <citation type="journal article" date="2010" name="Science">
        <title>The genome of the Western clawed frog Xenopus tropicalis.</title>
        <authorList>
            <person name="Hellsten U."/>
            <person name="Harland R.M."/>
            <person name="Gilchrist M.J."/>
            <person name="Hendrix D."/>
            <person name="Jurka J."/>
            <person name="Kapitonov V."/>
            <person name="Ovcharenko I."/>
            <person name="Putnam N.H."/>
            <person name="Shu S."/>
            <person name="Taher L."/>
            <person name="Blitz I.L."/>
            <person name="Blumberg B."/>
            <person name="Dichmann D.S."/>
            <person name="Dubchak I."/>
            <person name="Amaya E."/>
            <person name="Detter J.C."/>
            <person name="Fletcher R."/>
            <person name="Gerhard D.S."/>
            <person name="Goodstein D."/>
            <person name="Graves T."/>
            <person name="Grigoriev I.V."/>
            <person name="Grimwood J."/>
            <person name="Kawashima T."/>
            <person name="Lindquist E."/>
            <person name="Lucas S.M."/>
            <person name="Mead P.E."/>
            <person name="Mitros T."/>
            <person name="Ogino H."/>
            <person name="Ohta Y."/>
            <person name="Poliakov A.V."/>
            <person name="Pollet N."/>
            <person name="Robert J."/>
            <person name="Salamov A."/>
            <person name="Sater A.K."/>
            <person name="Schmutz J."/>
            <person name="Terry A."/>
            <person name="Vize P.D."/>
            <person name="Warren W.C."/>
            <person name="Wells D."/>
            <person name="Wills A."/>
            <person name="Wilson R.K."/>
            <person name="Zimmerman L.B."/>
            <person name="Zorn A.M."/>
            <person name="Grainger R."/>
            <person name="Grammer T."/>
            <person name="Khokha M.K."/>
            <person name="Richardson P.M."/>
            <person name="Rokhsar D.S."/>
        </authorList>
    </citation>
    <scope>NUCLEOTIDE SEQUENCE [LARGE SCALE GENOMIC DNA]</scope>
    <source>
        <strain evidence="16">Nigerian</strain>
    </source>
</reference>
<keyword evidence="5" id="KW-0677">Repeat</keyword>
<dbReference type="GO" id="GO:0005576">
    <property type="term" value="C:extracellular region"/>
    <property type="evidence" value="ECO:0007669"/>
    <property type="project" value="UniProtKB-SubCell"/>
</dbReference>
<dbReference type="InterPro" id="IPR001073">
    <property type="entry name" value="C1q_dom"/>
</dbReference>
<dbReference type="Reactome" id="R-XTR-114608">
    <property type="pathway name" value="Platelet degranulation"/>
</dbReference>
<dbReference type="SMART" id="SM00181">
    <property type="entry name" value="EGF"/>
    <property type="match status" value="1"/>
</dbReference>
<evidence type="ECO:0000259" key="14">
    <source>
        <dbReference type="PROSITE" id="PS50871"/>
    </source>
</evidence>
<evidence type="ECO:0000259" key="13">
    <source>
        <dbReference type="PROSITE" id="PS50026"/>
    </source>
</evidence>
<keyword evidence="3 9" id="KW-0245">EGF-like domain</keyword>
<dbReference type="InterPro" id="IPR008983">
    <property type="entry name" value="Tumour_necrosis_fac-like_dom"/>
</dbReference>
<evidence type="ECO:0000313" key="18">
    <source>
        <dbReference type="RefSeq" id="XP_017951789.2"/>
    </source>
</evidence>
<dbReference type="Pfam" id="PF00008">
    <property type="entry name" value="EGF"/>
    <property type="match status" value="1"/>
</dbReference>
<dbReference type="Gene3D" id="2.10.25.10">
    <property type="entry name" value="Laminin"/>
    <property type="match status" value="1"/>
</dbReference>
<keyword evidence="6 10" id="KW-0175">Coiled coil</keyword>
<dbReference type="InterPro" id="IPR050392">
    <property type="entry name" value="Collagen/C1q_domain"/>
</dbReference>
<feature type="domain" description="EMI" evidence="15">
    <location>
        <begin position="175"/>
        <end position="250"/>
    </location>
</feature>
<dbReference type="Gene3D" id="2.60.120.40">
    <property type="match status" value="1"/>
</dbReference>
<keyword evidence="2" id="KW-0964">Secreted</keyword>
<dbReference type="FunFam" id="2.60.120.40:FF:000009">
    <property type="entry name" value="Multimerin-1"/>
    <property type="match status" value="1"/>
</dbReference>
<feature type="region of interest" description="Disordered" evidence="11">
    <location>
        <begin position="958"/>
        <end position="990"/>
    </location>
</feature>
<evidence type="ECO:0000256" key="7">
    <source>
        <dbReference type="ARBA" id="ARBA00023157"/>
    </source>
</evidence>
<dbReference type="OMA" id="QDNYMLK"/>
<dbReference type="InterPro" id="IPR000742">
    <property type="entry name" value="EGF"/>
</dbReference>
<dbReference type="GeneTree" id="ENSGT01030000234633"/>
<keyword evidence="8" id="KW-0325">Glycoprotein</keyword>
<dbReference type="SMART" id="SM00110">
    <property type="entry name" value="C1Q"/>
    <property type="match status" value="1"/>
</dbReference>
<evidence type="ECO:0000256" key="6">
    <source>
        <dbReference type="ARBA" id="ARBA00023054"/>
    </source>
</evidence>